<dbReference type="Pfam" id="PF14392">
    <property type="entry name" value="zf-CCHC_4"/>
    <property type="match status" value="1"/>
</dbReference>
<comment type="caution">
    <text evidence="3">The sequence shown here is derived from an EMBL/GenBank/DDBJ whole genome shotgun (WGS) entry which is preliminary data.</text>
</comment>
<feature type="compositionally biased region" description="Basic and acidic residues" evidence="1">
    <location>
        <begin position="99"/>
        <end position="125"/>
    </location>
</feature>
<organism evidence="3 4">
    <name type="scientific">Brassica napus</name>
    <name type="common">Rape</name>
    <dbReference type="NCBI Taxonomy" id="3708"/>
    <lineage>
        <taxon>Eukaryota</taxon>
        <taxon>Viridiplantae</taxon>
        <taxon>Streptophyta</taxon>
        <taxon>Embryophyta</taxon>
        <taxon>Tracheophyta</taxon>
        <taxon>Spermatophyta</taxon>
        <taxon>Magnoliopsida</taxon>
        <taxon>eudicotyledons</taxon>
        <taxon>Gunneridae</taxon>
        <taxon>Pentapetalae</taxon>
        <taxon>rosids</taxon>
        <taxon>malvids</taxon>
        <taxon>Brassicales</taxon>
        <taxon>Brassicaceae</taxon>
        <taxon>Brassiceae</taxon>
        <taxon>Brassica</taxon>
    </lineage>
</organism>
<feature type="region of interest" description="Disordered" evidence="1">
    <location>
        <begin position="63"/>
        <end position="205"/>
    </location>
</feature>
<feature type="compositionally biased region" description="Basic and acidic residues" evidence="1">
    <location>
        <begin position="134"/>
        <end position="152"/>
    </location>
</feature>
<keyword evidence="4" id="KW-1185">Reference proteome</keyword>
<evidence type="ECO:0000259" key="2">
    <source>
        <dbReference type="Pfam" id="PF14392"/>
    </source>
</evidence>
<dbReference type="EMBL" id="JAGKQM010000009">
    <property type="protein sequence ID" value="KAH0908859.1"/>
    <property type="molecule type" value="Genomic_DNA"/>
</dbReference>
<feature type="compositionally biased region" description="Low complexity" evidence="1">
    <location>
        <begin position="377"/>
        <end position="393"/>
    </location>
</feature>
<dbReference type="Proteomes" id="UP000824890">
    <property type="component" value="Unassembled WGS sequence"/>
</dbReference>
<protein>
    <recommendedName>
        <fullName evidence="2">Zinc knuckle CX2CX4HX4C domain-containing protein</fullName>
    </recommendedName>
</protein>
<feature type="region of interest" description="Disordered" evidence="1">
    <location>
        <begin position="311"/>
        <end position="393"/>
    </location>
</feature>
<name>A0ABQ8BVN2_BRANA</name>
<gene>
    <name evidence="3" type="ORF">HID58_032180</name>
</gene>
<sequence length="393" mass="45286">MRVQINGLLPLIKSSVIEYANGDEVTANFVYEKLERHCPKCFRLDHDIKDCLEAKHEERALKAQEDSLRNEDRERERLRSRHHHVSGSNVFHFSASKPEISEQRDRQNYSRREREFDARDTLDARRRNRGSQDTVHRRYHSEDSKHTTDELRSQYSRSNHHRETNPYHREVSSRSRDLRKDPSDRYFSRDRSLQPPGSRDRAAQRREELPEIIAPLDRGIPLQEIQSAVPEELFNEAVNEVRDAMIQYTQCNDPTESAARRERMRKAEEEGDIEEAAALMIQATLGTNSNQPLPMEQTSVERLPATLRLGPMIQPTTDTTHDASLETGKRKPGRPPGKRKVQGSPKLLKGSSSRKRKLQQSKPPLARRKLNPESKSKSATSRGSSGRADAVHE</sequence>
<feature type="compositionally biased region" description="Basic residues" evidence="1">
    <location>
        <begin position="352"/>
        <end position="369"/>
    </location>
</feature>
<feature type="domain" description="Zinc knuckle CX2CX4HX4C" evidence="2">
    <location>
        <begin position="10"/>
        <end position="52"/>
    </location>
</feature>
<feature type="compositionally biased region" description="Basic and acidic residues" evidence="1">
    <location>
        <begin position="63"/>
        <end position="77"/>
    </location>
</feature>
<feature type="compositionally biased region" description="Basic residues" evidence="1">
    <location>
        <begin position="330"/>
        <end position="341"/>
    </location>
</feature>
<evidence type="ECO:0000256" key="1">
    <source>
        <dbReference type="SAM" id="MobiDB-lite"/>
    </source>
</evidence>
<evidence type="ECO:0000313" key="3">
    <source>
        <dbReference type="EMBL" id="KAH0908859.1"/>
    </source>
</evidence>
<feature type="compositionally biased region" description="Basic and acidic residues" evidence="1">
    <location>
        <begin position="319"/>
        <end position="329"/>
    </location>
</feature>
<feature type="compositionally biased region" description="Low complexity" evidence="1">
    <location>
        <begin position="342"/>
        <end position="351"/>
    </location>
</feature>
<feature type="compositionally biased region" description="Basic and acidic residues" evidence="1">
    <location>
        <begin position="161"/>
        <end position="205"/>
    </location>
</feature>
<proteinExistence type="predicted"/>
<dbReference type="InterPro" id="IPR025836">
    <property type="entry name" value="Zn_knuckle_CX2CX4HX4C"/>
</dbReference>
<reference evidence="3 4" key="1">
    <citation type="submission" date="2021-05" db="EMBL/GenBank/DDBJ databases">
        <title>Genome Assembly of Synthetic Allotetraploid Brassica napus Reveals Homoeologous Exchanges between Subgenomes.</title>
        <authorList>
            <person name="Davis J.T."/>
        </authorList>
    </citation>
    <scope>NUCLEOTIDE SEQUENCE [LARGE SCALE GENOMIC DNA]</scope>
    <source>
        <strain evidence="4">cv. Da-Ae</strain>
        <tissue evidence="3">Seedling</tissue>
    </source>
</reference>
<evidence type="ECO:0000313" key="4">
    <source>
        <dbReference type="Proteomes" id="UP000824890"/>
    </source>
</evidence>
<accession>A0ABQ8BVN2</accession>